<comment type="catalytic activity">
    <reaction evidence="11 12">
        <text>uridine(1498) in 16S rRNA + S-adenosyl-L-methionine = N(3)-methyluridine(1498) in 16S rRNA + S-adenosyl-L-homocysteine + H(+)</text>
        <dbReference type="Rhea" id="RHEA:42920"/>
        <dbReference type="Rhea" id="RHEA-COMP:10283"/>
        <dbReference type="Rhea" id="RHEA-COMP:10284"/>
        <dbReference type="ChEBI" id="CHEBI:15378"/>
        <dbReference type="ChEBI" id="CHEBI:57856"/>
        <dbReference type="ChEBI" id="CHEBI:59789"/>
        <dbReference type="ChEBI" id="CHEBI:65315"/>
        <dbReference type="ChEBI" id="CHEBI:74502"/>
        <dbReference type="EC" id="2.1.1.193"/>
    </reaction>
</comment>
<dbReference type="Gene3D" id="2.40.240.20">
    <property type="entry name" value="Hypothetical PUA domain-like, domain 1"/>
    <property type="match status" value="1"/>
</dbReference>
<evidence type="ECO:0000256" key="1">
    <source>
        <dbReference type="ARBA" id="ARBA00004496"/>
    </source>
</evidence>
<comment type="subcellular location">
    <subcellularLocation>
        <location evidence="1 12">Cytoplasm</location>
    </subcellularLocation>
</comment>
<reference evidence="15 16" key="1">
    <citation type="submission" date="2020-08" db="EMBL/GenBank/DDBJ databases">
        <title>Genomic Encyclopedia of Type Strains, Phase III (KMG-III): the genomes of soil and plant-associated and newly described type strains.</title>
        <authorList>
            <person name="Whitman W."/>
        </authorList>
    </citation>
    <scope>NUCLEOTIDE SEQUENCE [LARGE SCALE GENOMIC DNA]</scope>
    <source>
        <strain evidence="15 16">CECT 8654</strain>
    </source>
</reference>
<keyword evidence="7 12" id="KW-0489">Methyltransferase</keyword>
<comment type="similarity">
    <text evidence="2 12">Belongs to the RNA methyltransferase RsmE family.</text>
</comment>
<evidence type="ECO:0000259" key="14">
    <source>
        <dbReference type="Pfam" id="PF20260"/>
    </source>
</evidence>
<keyword evidence="6 12" id="KW-0698">rRNA processing</keyword>
<dbReference type="InterPro" id="IPR015947">
    <property type="entry name" value="PUA-like_sf"/>
</dbReference>
<sequence length="244" mass="27009">MRIPRIYTDQPLSKGAELQLDDSASRHLCQVLRLNRGDVLVLFNGDGCSYPARISHADKKKAQVTVEDCDQRALESPFPIHLGIALSKGDRFDWVLQKATELGVTAITPLQTQRVDVKLNRERAEKKQRHWQQVIISACEQCGRNRLPQLAEPQTLQDWLGEVEADQKWVLSPAHEGGLRPSQSASSAALLVGPEGGLEDDEVKLALNAGFEALQLGPRILRTETAPLAAISILQFCWGDFDQG</sequence>
<evidence type="ECO:0000256" key="3">
    <source>
        <dbReference type="ARBA" id="ARBA00012328"/>
    </source>
</evidence>
<dbReference type="PIRSF" id="PIRSF015601">
    <property type="entry name" value="MTase_slr0722"/>
    <property type="match status" value="1"/>
</dbReference>
<dbReference type="InterPro" id="IPR006700">
    <property type="entry name" value="RsmE"/>
</dbReference>
<proteinExistence type="inferred from homology"/>
<evidence type="ECO:0000259" key="13">
    <source>
        <dbReference type="Pfam" id="PF04452"/>
    </source>
</evidence>
<evidence type="ECO:0000256" key="7">
    <source>
        <dbReference type="ARBA" id="ARBA00022603"/>
    </source>
</evidence>
<dbReference type="Gene3D" id="3.40.1280.10">
    <property type="match status" value="1"/>
</dbReference>
<accession>A0A7W4W6M2</accession>
<dbReference type="EC" id="2.1.1.193" evidence="3 12"/>
<comment type="caution">
    <text evidence="15">The sequence shown here is derived from an EMBL/GenBank/DDBJ whole genome shotgun (WGS) entry which is preliminary data.</text>
</comment>
<dbReference type="InterPro" id="IPR046886">
    <property type="entry name" value="RsmE_MTase_dom"/>
</dbReference>
<dbReference type="PANTHER" id="PTHR30027:SF3">
    <property type="entry name" value="16S RRNA (URACIL(1498)-N(3))-METHYLTRANSFERASE"/>
    <property type="match status" value="1"/>
</dbReference>
<keyword evidence="8 12" id="KW-0808">Transferase</keyword>
<dbReference type="SUPFAM" id="SSF88697">
    <property type="entry name" value="PUA domain-like"/>
    <property type="match status" value="1"/>
</dbReference>
<evidence type="ECO:0000256" key="10">
    <source>
        <dbReference type="ARBA" id="ARBA00025699"/>
    </source>
</evidence>
<dbReference type="PANTHER" id="PTHR30027">
    <property type="entry name" value="RIBOSOMAL RNA SMALL SUBUNIT METHYLTRANSFERASE E"/>
    <property type="match status" value="1"/>
</dbReference>
<evidence type="ECO:0000256" key="8">
    <source>
        <dbReference type="ARBA" id="ARBA00022679"/>
    </source>
</evidence>
<dbReference type="SUPFAM" id="SSF75217">
    <property type="entry name" value="alpha/beta knot"/>
    <property type="match status" value="1"/>
</dbReference>
<protein>
    <recommendedName>
        <fullName evidence="4 12">Ribosomal RNA small subunit methyltransferase E</fullName>
        <ecNumber evidence="3 12">2.1.1.193</ecNumber>
    </recommendedName>
</protein>
<keyword evidence="5 12" id="KW-0963">Cytoplasm</keyword>
<dbReference type="NCBIfam" id="NF008692">
    <property type="entry name" value="PRK11713.1-5"/>
    <property type="match status" value="1"/>
</dbReference>
<dbReference type="GO" id="GO:0070475">
    <property type="term" value="P:rRNA base methylation"/>
    <property type="evidence" value="ECO:0007669"/>
    <property type="project" value="TreeGrafter"/>
</dbReference>
<feature type="domain" description="Ribosomal RNA small subunit methyltransferase E PUA-like" evidence="14">
    <location>
        <begin position="20"/>
        <end position="67"/>
    </location>
</feature>
<dbReference type="CDD" id="cd18084">
    <property type="entry name" value="RsmE-like"/>
    <property type="match status" value="1"/>
</dbReference>
<dbReference type="Pfam" id="PF04452">
    <property type="entry name" value="Methyltrans_RNA"/>
    <property type="match status" value="1"/>
</dbReference>
<dbReference type="RefSeq" id="WP_183411184.1">
    <property type="nucleotide sequence ID" value="NZ_JACHWY010000003.1"/>
</dbReference>
<evidence type="ECO:0000256" key="11">
    <source>
        <dbReference type="ARBA" id="ARBA00047944"/>
    </source>
</evidence>
<dbReference type="GO" id="GO:0070042">
    <property type="term" value="F:rRNA (uridine-N3-)-methyltransferase activity"/>
    <property type="evidence" value="ECO:0007669"/>
    <property type="project" value="TreeGrafter"/>
</dbReference>
<feature type="domain" description="Ribosomal RNA small subunit methyltransferase E methyltransferase" evidence="13">
    <location>
        <begin position="75"/>
        <end position="235"/>
    </location>
</feature>
<comment type="function">
    <text evidence="10 12">Specifically methylates the N3 position of the uracil ring of uridine 1498 (m3U1498) in 16S rRNA. Acts on the fully assembled 30S ribosomal subunit.</text>
</comment>
<evidence type="ECO:0000256" key="9">
    <source>
        <dbReference type="ARBA" id="ARBA00022691"/>
    </source>
</evidence>
<evidence type="ECO:0000256" key="5">
    <source>
        <dbReference type="ARBA" id="ARBA00022490"/>
    </source>
</evidence>
<dbReference type="GO" id="GO:0005737">
    <property type="term" value="C:cytoplasm"/>
    <property type="evidence" value="ECO:0007669"/>
    <property type="project" value="UniProtKB-SubCell"/>
</dbReference>
<organism evidence="15 16">
    <name type="scientific">Litorivivens lipolytica</name>
    <dbReference type="NCBI Taxonomy" id="1524264"/>
    <lineage>
        <taxon>Bacteria</taxon>
        <taxon>Pseudomonadati</taxon>
        <taxon>Pseudomonadota</taxon>
        <taxon>Gammaproteobacteria</taxon>
        <taxon>Litorivivens</taxon>
    </lineage>
</organism>
<evidence type="ECO:0000313" key="16">
    <source>
        <dbReference type="Proteomes" id="UP000537130"/>
    </source>
</evidence>
<dbReference type="NCBIfam" id="TIGR00046">
    <property type="entry name" value="RsmE family RNA methyltransferase"/>
    <property type="match status" value="1"/>
</dbReference>
<dbReference type="AlphaFoldDB" id="A0A7W4W6M2"/>
<evidence type="ECO:0000256" key="12">
    <source>
        <dbReference type="PIRNR" id="PIRNR015601"/>
    </source>
</evidence>
<evidence type="ECO:0000256" key="4">
    <source>
        <dbReference type="ARBA" id="ARBA00013673"/>
    </source>
</evidence>
<evidence type="ECO:0000313" key="15">
    <source>
        <dbReference type="EMBL" id="MBB3048400.1"/>
    </source>
</evidence>
<dbReference type="Pfam" id="PF20260">
    <property type="entry name" value="PUA_4"/>
    <property type="match status" value="1"/>
</dbReference>
<evidence type="ECO:0000256" key="6">
    <source>
        <dbReference type="ARBA" id="ARBA00022552"/>
    </source>
</evidence>
<dbReference type="InterPro" id="IPR029028">
    <property type="entry name" value="Alpha/beta_knot_MTases"/>
</dbReference>
<dbReference type="EMBL" id="JACHWY010000003">
    <property type="protein sequence ID" value="MBB3048400.1"/>
    <property type="molecule type" value="Genomic_DNA"/>
</dbReference>
<name>A0A7W4W6M2_9GAMM</name>
<dbReference type="InterPro" id="IPR046887">
    <property type="entry name" value="RsmE_PUA-like"/>
</dbReference>
<keyword evidence="16" id="KW-1185">Reference proteome</keyword>
<keyword evidence="9 12" id="KW-0949">S-adenosyl-L-methionine</keyword>
<gene>
    <name evidence="15" type="ORF">FHR99_002674</name>
</gene>
<dbReference type="Proteomes" id="UP000537130">
    <property type="component" value="Unassembled WGS sequence"/>
</dbReference>
<dbReference type="InterPro" id="IPR029026">
    <property type="entry name" value="tRNA_m1G_MTases_N"/>
</dbReference>
<evidence type="ECO:0000256" key="2">
    <source>
        <dbReference type="ARBA" id="ARBA00005528"/>
    </source>
</evidence>